<dbReference type="InterPro" id="IPR028098">
    <property type="entry name" value="Glyco_trans_4-like_N"/>
</dbReference>
<protein>
    <submittedName>
        <fullName evidence="3">Glycosyl transferase group 1</fullName>
    </submittedName>
</protein>
<dbReference type="KEGG" id="mno:Mnod_0859"/>
<dbReference type="Pfam" id="PF13439">
    <property type="entry name" value="Glyco_transf_4"/>
    <property type="match status" value="1"/>
</dbReference>
<accession>B8IGI3</accession>
<evidence type="ECO:0000313" key="3">
    <source>
        <dbReference type="EMBL" id="ACL55883.1"/>
    </source>
</evidence>
<dbReference type="PANTHER" id="PTHR45947">
    <property type="entry name" value="SULFOQUINOVOSYL TRANSFERASE SQD2"/>
    <property type="match status" value="1"/>
</dbReference>
<keyword evidence="3" id="KW-0808">Transferase</keyword>
<dbReference type="OrthoDB" id="9801573at2"/>
<dbReference type="Pfam" id="PF00534">
    <property type="entry name" value="Glycos_transf_1"/>
    <property type="match status" value="1"/>
</dbReference>
<evidence type="ECO:0000259" key="2">
    <source>
        <dbReference type="Pfam" id="PF13439"/>
    </source>
</evidence>
<dbReference type="STRING" id="460265.Mnod_0859"/>
<dbReference type="EMBL" id="CP001349">
    <property type="protein sequence ID" value="ACL55883.1"/>
    <property type="molecule type" value="Genomic_DNA"/>
</dbReference>
<dbReference type="SUPFAM" id="SSF53756">
    <property type="entry name" value="UDP-Glycosyltransferase/glycogen phosphorylase"/>
    <property type="match status" value="1"/>
</dbReference>
<evidence type="ECO:0000313" key="4">
    <source>
        <dbReference type="Proteomes" id="UP000008207"/>
    </source>
</evidence>
<dbReference type="AlphaFoldDB" id="B8IGI3"/>
<feature type="domain" description="Glycosyl transferase family 1" evidence="1">
    <location>
        <begin position="201"/>
        <end position="326"/>
    </location>
</feature>
<dbReference type="CAZy" id="GT4">
    <property type="family name" value="Glycosyltransferase Family 4"/>
</dbReference>
<dbReference type="PANTHER" id="PTHR45947:SF3">
    <property type="entry name" value="SULFOQUINOVOSYL TRANSFERASE SQD2"/>
    <property type="match status" value="1"/>
</dbReference>
<dbReference type="eggNOG" id="COG0438">
    <property type="taxonomic scope" value="Bacteria"/>
</dbReference>
<name>B8IGI3_METNO</name>
<reference evidence="3 4" key="1">
    <citation type="submission" date="2009-01" db="EMBL/GenBank/DDBJ databases">
        <title>Complete sequence of chromosome of Methylobacterium nodulans ORS 2060.</title>
        <authorList>
            <consortium name="US DOE Joint Genome Institute"/>
            <person name="Lucas S."/>
            <person name="Copeland A."/>
            <person name="Lapidus A."/>
            <person name="Glavina del Rio T."/>
            <person name="Dalin E."/>
            <person name="Tice H."/>
            <person name="Bruce D."/>
            <person name="Goodwin L."/>
            <person name="Pitluck S."/>
            <person name="Sims D."/>
            <person name="Brettin T."/>
            <person name="Detter J.C."/>
            <person name="Han C."/>
            <person name="Larimer F."/>
            <person name="Land M."/>
            <person name="Hauser L."/>
            <person name="Kyrpides N."/>
            <person name="Ivanova N."/>
            <person name="Marx C.J."/>
            <person name="Richardson P."/>
        </authorList>
    </citation>
    <scope>NUCLEOTIDE SEQUENCE [LARGE SCALE GENOMIC DNA]</scope>
    <source>
        <strain evidence="4">LMG 21967 / CNCM I-2342 / ORS 2060</strain>
    </source>
</reference>
<dbReference type="RefSeq" id="WP_015927587.1">
    <property type="nucleotide sequence ID" value="NC_011894.1"/>
</dbReference>
<dbReference type="InterPro" id="IPR001296">
    <property type="entry name" value="Glyco_trans_1"/>
</dbReference>
<keyword evidence="4" id="KW-1185">Reference proteome</keyword>
<dbReference type="InterPro" id="IPR050194">
    <property type="entry name" value="Glycosyltransferase_grp1"/>
</dbReference>
<organism evidence="3 4">
    <name type="scientific">Methylobacterium nodulans (strain LMG 21967 / CNCM I-2342 / ORS 2060)</name>
    <dbReference type="NCBI Taxonomy" id="460265"/>
    <lineage>
        <taxon>Bacteria</taxon>
        <taxon>Pseudomonadati</taxon>
        <taxon>Pseudomonadota</taxon>
        <taxon>Alphaproteobacteria</taxon>
        <taxon>Hyphomicrobiales</taxon>
        <taxon>Methylobacteriaceae</taxon>
        <taxon>Methylobacterium</taxon>
    </lineage>
</organism>
<dbReference type="GO" id="GO:0016757">
    <property type="term" value="F:glycosyltransferase activity"/>
    <property type="evidence" value="ECO:0007669"/>
    <property type="project" value="InterPro"/>
</dbReference>
<dbReference type="Gene3D" id="3.40.50.2000">
    <property type="entry name" value="Glycogen Phosphorylase B"/>
    <property type="match status" value="2"/>
</dbReference>
<gene>
    <name evidence="3" type="ordered locus">Mnod_0859</name>
</gene>
<dbReference type="HOGENOM" id="CLU_041001_0_0_5"/>
<sequence length="384" mass="43137">MKVAIIHYWLVGMRGGEKVLEAFCQMYPQADLFTHVVSPDSITDEIKAHRIRTSFISRLPQPARWYKRYLPLMPLALEHLDLRGYDLILSSESGPAKGIVPPPGSIHICYCHSPMRYIWNMYHDYRNGGDFFSRIAMPVLSHYMRMWDESSAARVDGFVANSRNVAERIRRYYRREAQVVHPPVDVDAFELAPPQEVGDEYLMVGELVRYKRPDLAVEAFNMSGRRLTVIGGGEMLGELKRLAGPNVTVLGPQPFGVLRHHYARCRALIFPGEEDFGIVPVEAMASGRPVVAFGRGGALETVIDRVTGILFHRQSVESLNAAIDTLDGLSFEPSVLRTHANRFTIGRFKQQMHVAIDRYASLERGVVQNAASMPPEAGLGRAFA</sequence>
<dbReference type="Proteomes" id="UP000008207">
    <property type="component" value="Chromosome"/>
</dbReference>
<evidence type="ECO:0000259" key="1">
    <source>
        <dbReference type="Pfam" id="PF00534"/>
    </source>
</evidence>
<proteinExistence type="predicted"/>
<feature type="domain" description="Glycosyltransferase subfamily 4-like N-terminal" evidence="2">
    <location>
        <begin position="14"/>
        <end position="187"/>
    </location>
</feature>